<sequence length="736" mass="85817">MSATRQLRTFHSFEEDNIQGTVTVVDLSLVYFEVDEIYRVYPDITKDYPELPLVGSVVEIKNPKIFCHSTDTAVVGPCTECCFPSVVSSETINMDLFNFLKMRRCDENEVIAMDKILRKLQKYLPRINYTRVLKIILNVAPFKIRSLPIVDNADRQSFESVKVEFPSQLGYVKETSLQYKEFMNFIGGCYHGVHPNASIEKVNNIVTEYLLGWLETDSMYGWFILRDDKYKIPVKFYKNLVPTNYLGKCILIKKWTGFTEIFESNTRTVQYLLVNIRNVVIVDSPNCKIEKLFFTATEQCTRKKDIIVFELIGKSEIIYGYSGRSECFLEVKVLEYTDRQLNSNPFIFLALTAKHFAVVPYLRENAKYRMWYSGKLEVLHVPGHKELYKLRTAKHLYRACDDAIFQAVSNQNVADSSKYEDSHQIQSLLSAQANKFVSFALLVARKYFQTCNFPSYIPKRHEDIPFFDIPGQNKQMVVEFSDASSTTAFRLYFTDRDNYVFPIGLIKDMRVLVKYVEIYKNNYFKTTALTSFEILEYCPKVPFSSANLCFTDTRYWNWIEDKISVVFLGMHKYLPENCVVKGSFLLLSVLNLKIGLYCIMCLNLVARKLCPNCDREFESVSWELQIKMTLFGQDSISSRFKITTECIGFLYRLLRLPRARIKSFCEVFSKTRQLYIDFGDTSRDFSYEGEEVKEFLDDFCDYVRSEINYKQHPAIDAICVKQDSGCDWKMIDFNFV</sequence>
<dbReference type="OrthoDB" id="6747550at2759"/>
<reference evidence="2 3" key="1">
    <citation type="submission" date="2025-04" db="UniProtKB">
        <authorList>
            <consortium name="RefSeq"/>
        </authorList>
    </citation>
    <scope>IDENTIFICATION</scope>
    <source>
        <tissue evidence="2 3">Gonads</tissue>
    </source>
</reference>
<dbReference type="GeneID" id="115882791"/>
<evidence type="ECO:0000313" key="2">
    <source>
        <dbReference type="RefSeq" id="XP_030756899.1"/>
    </source>
</evidence>
<dbReference type="RefSeq" id="XP_030756900.1">
    <property type="nucleotide sequence ID" value="XM_030901040.1"/>
</dbReference>
<dbReference type="AlphaFoldDB" id="A0A6J2Y1V7"/>
<organism evidence="1 2">
    <name type="scientific">Sitophilus oryzae</name>
    <name type="common">Rice weevil</name>
    <name type="synonym">Curculio oryzae</name>
    <dbReference type="NCBI Taxonomy" id="7048"/>
    <lineage>
        <taxon>Eukaryota</taxon>
        <taxon>Metazoa</taxon>
        <taxon>Ecdysozoa</taxon>
        <taxon>Arthropoda</taxon>
        <taxon>Hexapoda</taxon>
        <taxon>Insecta</taxon>
        <taxon>Pterygota</taxon>
        <taxon>Neoptera</taxon>
        <taxon>Endopterygota</taxon>
        <taxon>Coleoptera</taxon>
        <taxon>Polyphaga</taxon>
        <taxon>Cucujiformia</taxon>
        <taxon>Curculionidae</taxon>
        <taxon>Dryophthorinae</taxon>
        <taxon>Sitophilus</taxon>
    </lineage>
</organism>
<dbReference type="RefSeq" id="XP_030756899.1">
    <property type="nucleotide sequence ID" value="XM_030901039.1"/>
</dbReference>
<evidence type="ECO:0000313" key="3">
    <source>
        <dbReference type="RefSeq" id="XP_030756900.1"/>
    </source>
</evidence>
<keyword evidence="1" id="KW-1185">Reference proteome</keyword>
<dbReference type="KEGG" id="soy:115882791"/>
<accession>A0A6J2Y1V7</accession>
<evidence type="ECO:0000313" key="1">
    <source>
        <dbReference type="Proteomes" id="UP000504635"/>
    </source>
</evidence>
<name>A0A6J2Y1V7_SITOR</name>
<proteinExistence type="predicted"/>
<gene>
    <name evidence="2 3" type="primary">LOC115882791</name>
</gene>
<protein>
    <submittedName>
        <fullName evidence="2 3">Uncharacterized protein LOC115882791</fullName>
    </submittedName>
</protein>
<dbReference type="Proteomes" id="UP000504635">
    <property type="component" value="Unplaced"/>
</dbReference>